<feature type="compositionally biased region" description="Low complexity" evidence="1">
    <location>
        <begin position="226"/>
        <end position="235"/>
    </location>
</feature>
<proteinExistence type="predicted"/>
<evidence type="ECO:0000256" key="1">
    <source>
        <dbReference type="SAM" id="MobiDB-lite"/>
    </source>
</evidence>
<feature type="region of interest" description="Disordered" evidence="1">
    <location>
        <begin position="223"/>
        <end position="280"/>
    </location>
</feature>
<dbReference type="KEGG" id="cvr:CHLNCDRAFT_137374"/>
<reference evidence="2 3" key="1">
    <citation type="journal article" date="2010" name="Plant Cell">
        <title>The Chlorella variabilis NC64A genome reveals adaptation to photosymbiosis, coevolution with viruses, and cryptic sex.</title>
        <authorList>
            <person name="Blanc G."/>
            <person name="Duncan G."/>
            <person name="Agarkova I."/>
            <person name="Borodovsky M."/>
            <person name="Gurnon J."/>
            <person name="Kuo A."/>
            <person name="Lindquist E."/>
            <person name="Lucas S."/>
            <person name="Pangilinan J."/>
            <person name="Polle J."/>
            <person name="Salamov A."/>
            <person name="Terry A."/>
            <person name="Yamada T."/>
            <person name="Dunigan D.D."/>
            <person name="Grigoriev I.V."/>
            <person name="Claverie J.M."/>
            <person name="Van Etten J.L."/>
        </authorList>
    </citation>
    <scope>NUCLEOTIDE SEQUENCE [LARGE SCALE GENOMIC DNA]</scope>
    <source>
        <strain evidence="2 3">NC64A</strain>
    </source>
</reference>
<dbReference type="OrthoDB" id="514222at2759"/>
<name>E1ZMA5_CHLVA</name>
<accession>E1ZMA5</accession>
<dbReference type="InParanoid" id="E1ZMA5"/>
<sequence>MQQEVSELEALVAAACARGVDAARCRDVVEDAVRRARRRGSMLPHLDSSLLLSTLEQAKSEIASLSDVTATNAEVMEQELLHHEERAEEQAAAGSEDVAAASVQSLPDTRTAKAAASSSSGQQGSVVGLGEEDASAHSGGLAPPTPSQPPGGALSAADAVAPMRDFASDVAAEAAAEADEDRFFRHTLSMKASKSGDFRVAQSYDFETAVSPRAAYHVRDEPFRFSSSSDKGGSSVWQPTAAEEEEGQEDLLVYSRSTPGGEEAEPGQEEEEEEAVARPAAYAPAGPWAAAAPRHGSYGSSRCCSSIPPGLNPMAAIEGGVEHDDEREAIDPQSPTGVGQLDLRSYNEAPFSLHSVTPPRHVMAELAAEVQGQLRL</sequence>
<feature type="region of interest" description="Disordered" evidence="1">
    <location>
        <begin position="109"/>
        <end position="156"/>
    </location>
</feature>
<dbReference type="GeneID" id="17352542"/>
<organism evidence="3">
    <name type="scientific">Chlorella variabilis</name>
    <name type="common">Green alga</name>
    <dbReference type="NCBI Taxonomy" id="554065"/>
    <lineage>
        <taxon>Eukaryota</taxon>
        <taxon>Viridiplantae</taxon>
        <taxon>Chlorophyta</taxon>
        <taxon>core chlorophytes</taxon>
        <taxon>Trebouxiophyceae</taxon>
        <taxon>Chlorellales</taxon>
        <taxon>Chlorellaceae</taxon>
        <taxon>Chlorella clade</taxon>
        <taxon>Chlorella</taxon>
    </lineage>
</organism>
<feature type="compositionally biased region" description="Low complexity" evidence="1">
    <location>
        <begin position="114"/>
        <end position="128"/>
    </location>
</feature>
<protein>
    <submittedName>
        <fullName evidence="2">Uncharacterized protein</fullName>
    </submittedName>
</protein>
<evidence type="ECO:0000313" key="2">
    <source>
        <dbReference type="EMBL" id="EFN53074.1"/>
    </source>
</evidence>
<feature type="compositionally biased region" description="Acidic residues" evidence="1">
    <location>
        <begin position="262"/>
        <end position="274"/>
    </location>
</feature>
<dbReference type="RefSeq" id="XP_005845176.1">
    <property type="nucleotide sequence ID" value="XM_005845114.1"/>
</dbReference>
<keyword evidence="3" id="KW-1185">Reference proteome</keyword>
<gene>
    <name evidence="2" type="ORF">CHLNCDRAFT_137374</name>
</gene>
<dbReference type="Proteomes" id="UP000008141">
    <property type="component" value="Unassembled WGS sequence"/>
</dbReference>
<dbReference type="EMBL" id="GL433853">
    <property type="protein sequence ID" value="EFN53074.1"/>
    <property type="molecule type" value="Genomic_DNA"/>
</dbReference>
<dbReference type="AlphaFoldDB" id="E1ZMA5"/>
<evidence type="ECO:0000313" key="3">
    <source>
        <dbReference type="Proteomes" id="UP000008141"/>
    </source>
</evidence>